<evidence type="ECO:0000259" key="4">
    <source>
        <dbReference type="PROSITE" id="PS50893"/>
    </source>
</evidence>
<evidence type="ECO:0000256" key="1">
    <source>
        <dbReference type="ARBA" id="ARBA00022741"/>
    </source>
</evidence>
<evidence type="ECO:0000313" key="5">
    <source>
        <dbReference type="EMBL" id="KGM48308.1"/>
    </source>
</evidence>
<reference evidence="5 6" key="1">
    <citation type="journal article" date="2015" name="Antonie Van Leeuwenhoek">
        <title>Pseudooceanicola atlanticus gen. nov. sp. nov., isolated from surface seawater of the Atlantic Ocean and reclassification of Oceanicola batsensis, Oceanicola marinus, Oceanicola nitratireducens, Oceanicola nanhaiensis, Oceanicola antarcticus and Oceanicola flagellatus, as Pseudooceanicola batsensis comb. nov., Pseudooceanicola marinus comb. nov., Pseudooceanicola nitratireducens comb. nov., Pseudooceanicola nanhaiensis comb. nov., Pseudooceanicola antarcticus comb. nov., and Pseudooceanicola flagellatus comb. nov.</title>
        <authorList>
            <person name="Lai Q."/>
            <person name="Li G."/>
            <person name="Liu X."/>
            <person name="Du Y."/>
            <person name="Sun F."/>
            <person name="Shao Z."/>
        </authorList>
    </citation>
    <scope>NUCLEOTIDE SEQUENCE [LARGE SCALE GENOMIC DNA]</scope>
    <source>
        <strain evidence="5 6">22II-s11g</strain>
    </source>
</reference>
<comment type="caution">
    <text evidence="5">The sequence shown here is derived from an EMBL/GenBank/DDBJ whole genome shotgun (WGS) entry which is preliminary data.</text>
</comment>
<dbReference type="InterPro" id="IPR027417">
    <property type="entry name" value="P-loop_NTPase"/>
</dbReference>
<keyword evidence="1" id="KW-0547">Nucleotide-binding</keyword>
<proteinExistence type="predicted"/>
<sequence length="562" mass="60648">MRDADRLLRRHRSEEPRGRDQHDPHAGRRFRRNGPVDRPARGAAVRDAAPLDAPGTAAPHRGRAIGIETVGMTMRFGAFTALDDVSIEVKPGSFHALLGENGAGKSTLVKCIMGFYHASAGNLLVDGFDGDIGDPRDAHAKGLGMVYQHFTLVPALTAAENLVISRADVPAIVNWDRELADLTAFMEAMPFKVPLTEPVHRLAAGEKQKLEILKQLYLGRGFLILDEPTSVLTPDEADEVLGHVRKLCEAGDLSVLMITHKFREVTAFADEVSVLRRGKHVGSGRVADLSHADMAAMMMGDAKPAAPAPRAATEGATVLDLSGIRARDRSGLKEIAIDALSVRAGEIVGIAGISGNGQMELMEILTGQRPMTRGSMQVNGAPYRASRAQSRRLKVRYLPEEPLHNACAPRMSVAENIAFRSFEARGDDTRLWLANGEMRRRADHLVADYKVKTTSVDSPIAALSGGNVQRAVLARELDGEVDLLIISNPCFGLDFTAVAEIRARIMSARNTGTAVLLMSEDLDEILELSDRVCVMSEGALVYECSAAEADIATIGQHMGGHA</sequence>
<feature type="region of interest" description="Disordered" evidence="3">
    <location>
        <begin position="1"/>
        <end position="60"/>
    </location>
</feature>
<evidence type="ECO:0000256" key="2">
    <source>
        <dbReference type="ARBA" id="ARBA00022840"/>
    </source>
</evidence>
<dbReference type="PANTHER" id="PTHR43790:SF4">
    <property type="entry name" value="GUANOSINE IMPORT ATP-BINDING PROTEIN NUPO"/>
    <property type="match status" value="1"/>
</dbReference>
<dbReference type="PANTHER" id="PTHR43790">
    <property type="entry name" value="CARBOHYDRATE TRANSPORT ATP-BINDING PROTEIN MG119-RELATED"/>
    <property type="match status" value="1"/>
</dbReference>
<dbReference type="InterPro" id="IPR017871">
    <property type="entry name" value="ABC_transporter-like_CS"/>
</dbReference>
<evidence type="ECO:0000313" key="6">
    <source>
        <dbReference type="Proteomes" id="UP000030004"/>
    </source>
</evidence>
<dbReference type="PROSITE" id="PS00211">
    <property type="entry name" value="ABC_TRANSPORTER_1"/>
    <property type="match status" value="1"/>
</dbReference>
<dbReference type="CDD" id="cd03216">
    <property type="entry name" value="ABC_Carb_Monos_I"/>
    <property type="match status" value="1"/>
</dbReference>
<dbReference type="GO" id="GO:0005524">
    <property type="term" value="F:ATP binding"/>
    <property type="evidence" value="ECO:0007669"/>
    <property type="project" value="UniProtKB-KW"/>
</dbReference>
<dbReference type="PROSITE" id="PS50893">
    <property type="entry name" value="ABC_TRANSPORTER_2"/>
    <property type="match status" value="2"/>
</dbReference>
<keyword evidence="2 5" id="KW-0067">ATP-binding</keyword>
<feature type="compositionally biased region" description="Basic and acidic residues" evidence="3">
    <location>
        <begin position="1"/>
        <end position="26"/>
    </location>
</feature>
<protein>
    <submittedName>
        <fullName evidence="5">ABC transporter ATP-binding protein</fullName>
    </submittedName>
</protein>
<dbReference type="Pfam" id="PF00005">
    <property type="entry name" value="ABC_tran"/>
    <property type="match status" value="2"/>
</dbReference>
<dbReference type="SUPFAM" id="SSF52540">
    <property type="entry name" value="P-loop containing nucleoside triphosphate hydrolases"/>
    <property type="match status" value="2"/>
</dbReference>
<dbReference type="CDD" id="cd03215">
    <property type="entry name" value="ABC_Carb_Monos_II"/>
    <property type="match status" value="1"/>
</dbReference>
<dbReference type="GO" id="GO:0016887">
    <property type="term" value="F:ATP hydrolysis activity"/>
    <property type="evidence" value="ECO:0007669"/>
    <property type="project" value="InterPro"/>
</dbReference>
<evidence type="ECO:0000256" key="3">
    <source>
        <dbReference type="SAM" id="MobiDB-lite"/>
    </source>
</evidence>
<dbReference type="EMBL" id="AQQX01000004">
    <property type="protein sequence ID" value="KGM48308.1"/>
    <property type="molecule type" value="Genomic_DNA"/>
</dbReference>
<keyword evidence="6" id="KW-1185">Reference proteome</keyword>
<feature type="domain" description="ABC transporter" evidence="4">
    <location>
        <begin position="319"/>
        <end position="562"/>
    </location>
</feature>
<dbReference type="Proteomes" id="UP000030004">
    <property type="component" value="Unassembled WGS sequence"/>
</dbReference>
<dbReference type="STRING" id="1461694.ATO9_11710"/>
<feature type="domain" description="ABC transporter" evidence="4">
    <location>
        <begin position="67"/>
        <end position="302"/>
    </location>
</feature>
<gene>
    <name evidence="5" type="ORF">ATO9_11710</name>
</gene>
<dbReference type="Gene3D" id="3.40.50.300">
    <property type="entry name" value="P-loop containing nucleotide triphosphate hydrolases"/>
    <property type="match status" value="2"/>
</dbReference>
<dbReference type="AlphaFoldDB" id="A0A0A0EE15"/>
<name>A0A0A0EE15_9RHOB</name>
<organism evidence="5 6">
    <name type="scientific">Pseudooceanicola atlanticus</name>
    <dbReference type="NCBI Taxonomy" id="1461694"/>
    <lineage>
        <taxon>Bacteria</taxon>
        <taxon>Pseudomonadati</taxon>
        <taxon>Pseudomonadota</taxon>
        <taxon>Alphaproteobacteria</taxon>
        <taxon>Rhodobacterales</taxon>
        <taxon>Paracoccaceae</taxon>
        <taxon>Pseudooceanicola</taxon>
    </lineage>
</organism>
<dbReference type="InterPro" id="IPR003593">
    <property type="entry name" value="AAA+_ATPase"/>
</dbReference>
<dbReference type="InterPro" id="IPR003439">
    <property type="entry name" value="ABC_transporter-like_ATP-bd"/>
</dbReference>
<dbReference type="SMART" id="SM00382">
    <property type="entry name" value="AAA"/>
    <property type="match status" value="1"/>
</dbReference>
<accession>A0A0A0EE15</accession>
<dbReference type="eggNOG" id="COG3845">
    <property type="taxonomic scope" value="Bacteria"/>
</dbReference>
<dbReference type="InterPro" id="IPR050107">
    <property type="entry name" value="ABC_carbohydrate_import_ATPase"/>
</dbReference>